<dbReference type="PANTHER" id="PTHR12646">
    <property type="entry name" value="NOT56 - RELATED"/>
    <property type="match status" value="1"/>
</dbReference>
<keyword evidence="4" id="KW-0328">Glycosyltransferase</keyword>
<keyword evidence="9 11" id="KW-0472">Membrane</keyword>
<feature type="transmembrane region" description="Helical" evidence="11">
    <location>
        <begin position="87"/>
        <end position="103"/>
    </location>
</feature>
<accession>A0ABD0YHB8</accession>
<dbReference type="EMBL" id="JBFDAA010000007">
    <property type="protein sequence ID" value="KAL1130685.1"/>
    <property type="molecule type" value="Genomic_DNA"/>
</dbReference>
<keyword evidence="8 11" id="KW-1133">Transmembrane helix</keyword>
<reference evidence="12 13" key="1">
    <citation type="submission" date="2024-07" db="EMBL/GenBank/DDBJ databases">
        <title>Chromosome-level genome assembly of the water stick insect Ranatra chinensis (Heteroptera: Nepidae).</title>
        <authorList>
            <person name="Liu X."/>
        </authorList>
    </citation>
    <scope>NUCLEOTIDE SEQUENCE [LARGE SCALE GENOMIC DNA]</scope>
    <source>
        <strain evidence="12">Cailab_2021Rc</strain>
        <tissue evidence="12">Muscle</tissue>
    </source>
</reference>
<keyword evidence="7" id="KW-0256">Endoplasmic reticulum</keyword>
<comment type="subcellular location">
    <subcellularLocation>
        <location evidence="1">Endoplasmic reticulum membrane</location>
        <topology evidence="1">Multi-pass membrane protein</topology>
    </subcellularLocation>
</comment>
<evidence type="ECO:0000256" key="5">
    <source>
        <dbReference type="ARBA" id="ARBA00022679"/>
    </source>
</evidence>
<gene>
    <name evidence="12" type="ORF">AAG570_011926</name>
</gene>
<evidence type="ECO:0000313" key="12">
    <source>
        <dbReference type="EMBL" id="KAL1130685.1"/>
    </source>
</evidence>
<evidence type="ECO:0000256" key="4">
    <source>
        <dbReference type="ARBA" id="ARBA00022676"/>
    </source>
</evidence>
<evidence type="ECO:0000256" key="6">
    <source>
        <dbReference type="ARBA" id="ARBA00022692"/>
    </source>
</evidence>
<evidence type="ECO:0000256" key="1">
    <source>
        <dbReference type="ARBA" id="ARBA00004477"/>
    </source>
</evidence>
<evidence type="ECO:0000256" key="8">
    <source>
        <dbReference type="ARBA" id="ARBA00022989"/>
    </source>
</evidence>
<dbReference type="GO" id="GO:0052925">
    <property type="term" value="F:dol-P-Man:Man(5)GlcNAc(2)-PP-Dol alpha-1,3-mannosyltransferase activity"/>
    <property type="evidence" value="ECO:0007669"/>
    <property type="project" value="UniProtKB-EC"/>
</dbReference>
<dbReference type="AlphaFoldDB" id="A0ABD0YHB8"/>
<dbReference type="InterPro" id="IPR007873">
    <property type="entry name" value="Glycosyltransferase_ALG3"/>
</dbReference>
<feature type="transmembrane region" description="Helical" evidence="11">
    <location>
        <begin position="277"/>
        <end position="294"/>
    </location>
</feature>
<feature type="transmembrane region" description="Helical" evidence="11">
    <location>
        <begin position="115"/>
        <end position="133"/>
    </location>
</feature>
<evidence type="ECO:0000256" key="11">
    <source>
        <dbReference type="SAM" id="Phobius"/>
    </source>
</evidence>
<comment type="catalytic activity">
    <reaction evidence="10">
        <text>an alpha-D-Man-(1-&gt;2)-alpha-D-Man-(1-&gt;2)-alpha-D-Man-(1-&gt;3)-[alpha-D-Man-(1-&gt;6)]-beta-D-Man-(1-&gt;4)-beta-D-GlcNAc-(1-&gt;4)-alpha-D-GlcNAc-diphospho-di-trans,poly-cis-dolichol + a di-trans,poly-cis-dolichyl beta-D-mannosyl phosphate = an alpha-D-Man-(1-&gt;2)-alpha-D-Man-(1-&gt;2)-alpha-D-Man-(1-&gt;3)-[alpha-D-Man-(1-&gt;3)-alpha-D-Man-(1-&gt;6)]-beta-D-Man-(1-&gt;4)-beta-D-GlcNAc-(1-&gt;4)-alpha-D-GlcNAc-diphospho-di-trans,poly-cis-dolichol + a di-trans,poly-cis-dolichyl phosphate + H(+)</text>
        <dbReference type="Rhea" id="RHEA:29527"/>
        <dbReference type="Rhea" id="RHEA-COMP:19498"/>
        <dbReference type="Rhea" id="RHEA-COMP:19501"/>
        <dbReference type="Rhea" id="RHEA-COMP:19516"/>
        <dbReference type="Rhea" id="RHEA-COMP:19517"/>
        <dbReference type="ChEBI" id="CHEBI:15378"/>
        <dbReference type="ChEBI" id="CHEBI:57683"/>
        <dbReference type="ChEBI" id="CHEBI:58211"/>
        <dbReference type="ChEBI" id="CHEBI:132515"/>
        <dbReference type="ChEBI" id="CHEBI:132516"/>
        <dbReference type="EC" id="2.4.1.258"/>
    </reaction>
    <physiologicalReaction direction="left-to-right" evidence="10">
        <dbReference type="Rhea" id="RHEA:29528"/>
    </physiologicalReaction>
</comment>
<name>A0ABD0YHB8_9HEMI</name>
<evidence type="ECO:0000256" key="3">
    <source>
        <dbReference type="ARBA" id="ARBA00011964"/>
    </source>
</evidence>
<dbReference type="PANTHER" id="PTHR12646:SF0">
    <property type="entry name" value="DOL-P-MAN:MAN(5)GLCNAC(2)-PP-DOL ALPHA-1,3-MANNOSYLTRANSFERASE"/>
    <property type="match status" value="1"/>
</dbReference>
<dbReference type="Pfam" id="PF05208">
    <property type="entry name" value="ALG3"/>
    <property type="match status" value="1"/>
</dbReference>
<comment type="caution">
    <text evidence="12">The sequence shown here is derived from an EMBL/GenBank/DDBJ whole genome shotgun (WGS) entry which is preliminary data.</text>
</comment>
<evidence type="ECO:0000256" key="10">
    <source>
        <dbReference type="ARBA" id="ARBA00049506"/>
    </source>
</evidence>
<keyword evidence="13" id="KW-1185">Reference proteome</keyword>
<evidence type="ECO:0000256" key="9">
    <source>
        <dbReference type="ARBA" id="ARBA00023136"/>
    </source>
</evidence>
<dbReference type="EC" id="2.4.1.258" evidence="3"/>
<protein>
    <recommendedName>
        <fullName evidence="3">dolichyl-P-Man:Man5GlcNAc2-PP-dolichol alpha-1,3-mannosyltransferase</fullName>
        <ecNumber evidence="3">2.4.1.258</ecNumber>
    </recommendedName>
</protein>
<dbReference type="GO" id="GO:0005789">
    <property type="term" value="C:endoplasmic reticulum membrane"/>
    <property type="evidence" value="ECO:0007669"/>
    <property type="project" value="UniProtKB-SubCell"/>
</dbReference>
<evidence type="ECO:0000256" key="2">
    <source>
        <dbReference type="ARBA" id="ARBA00004922"/>
    </source>
</evidence>
<proteinExistence type="predicted"/>
<sequence>MGKGSRSKKAQIFRYLTWESLKSLPFDVKHLFPVACLCLLADSLLTTAVVQKVKYTEIDWVAYMQEVEGFLNGTLDYSQLKGQTGPLVYPAGFVYFYSCLYWLTDQGTNIRLAQYIFVIFYILTVASVFRLYLRSKKVPPYMLVLMCTTSYRIHSIFVLRLFNDPLAVLLLYIALNMFLDGRWSMGSVVYSLAVSVKMNILLYSPALLLAYLTSLGPASTLAQLMICAGVQLTLGAPFLLENPTAYLKGSFDIGRVFLHEWTVNWRFLPEDIFTNRIFHVGLLLAQIAVLYLFYGSSTTYLKSYARLKALETDVKPQLKKERVNMGTSSQLFLLPFFLSNFIGVVFSRSLHYQFYVWYYHTLPYLLWCTRLSTKWRLLLLGCIELSWNTFPSTYFSSGLLHFSHIMILFSLYQAIVVTKER</sequence>
<evidence type="ECO:0000256" key="7">
    <source>
        <dbReference type="ARBA" id="ARBA00022824"/>
    </source>
</evidence>
<evidence type="ECO:0000313" key="13">
    <source>
        <dbReference type="Proteomes" id="UP001558652"/>
    </source>
</evidence>
<dbReference type="Proteomes" id="UP001558652">
    <property type="component" value="Unassembled WGS sequence"/>
</dbReference>
<feature type="transmembrane region" description="Helical" evidence="11">
    <location>
        <begin position="153"/>
        <end position="175"/>
    </location>
</feature>
<feature type="transmembrane region" description="Helical" evidence="11">
    <location>
        <begin position="187"/>
        <end position="209"/>
    </location>
</feature>
<feature type="transmembrane region" description="Helical" evidence="11">
    <location>
        <begin position="394"/>
        <end position="417"/>
    </location>
</feature>
<feature type="transmembrane region" description="Helical" evidence="11">
    <location>
        <begin position="221"/>
        <end position="240"/>
    </location>
</feature>
<organism evidence="12 13">
    <name type="scientific">Ranatra chinensis</name>
    <dbReference type="NCBI Taxonomy" id="642074"/>
    <lineage>
        <taxon>Eukaryota</taxon>
        <taxon>Metazoa</taxon>
        <taxon>Ecdysozoa</taxon>
        <taxon>Arthropoda</taxon>
        <taxon>Hexapoda</taxon>
        <taxon>Insecta</taxon>
        <taxon>Pterygota</taxon>
        <taxon>Neoptera</taxon>
        <taxon>Paraneoptera</taxon>
        <taxon>Hemiptera</taxon>
        <taxon>Heteroptera</taxon>
        <taxon>Panheteroptera</taxon>
        <taxon>Nepomorpha</taxon>
        <taxon>Nepidae</taxon>
        <taxon>Ranatrinae</taxon>
        <taxon>Ranatra</taxon>
    </lineage>
</organism>
<comment type="pathway">
    <text evidence="2">Protein modification; protein glycosylation.</text>
</comment>
<feature type="transmembrane region" description="Helical" evidence="11">
    <location>
        <begin position="331"/>
        <end position="350"/>
    </location>
</feature>
<keyword evidence="6 11" id="KW-0812">Transmembrane</keyword>
<keyword evidence="5" id="KW-0808">Transferase</keyword>